<dbReference type="InterPro" id="IPR043502">
    <property type="entry name" value="DNA/RNA_pol_sf"/>
</dbReference>
<accession>A0AAU8J5J1</accession>
<feature type="domain" description="RdRp catalytic" evidence="5">
    <location>
        <begin position="255"/>
        <end position="389"/>
    </location>
</feature>
<dbReference type="GO" id="GO:0006351">
    <property type="term" value="P:DNA-templated transcription"/>
    <property type="evidence" value="ECO:0007669"/>
    <property type="project" value="InterPro"/>
</dbReference>
<dbReference type="PROSITE" id="PS50507">
    <property type="entry name" value="RDRP_SSRNA_POS"/>
    <property type="match status" value="1"/>
</dbReference>
<keyword evidence="4" id="KW-0693">Viral RNA replication</keyword>
<keyword evidence="3" id="KW-0548">Nucleotidyltransferase</keyword>
<dbReference type="GO" id="GO:0003723">
    <property type="term" value="F:RNA binding"/>
    <property type="evidence" value="ECO:0007669"/>
    <property type="project" value="InterPro"/>
</dbReference>
<dbReference type="GO" id="GO:0003968">
    <property type="term" value="F:RNA-directed RNA polymerase activity"/>
    <property type="evidence" value="ECO:0007669"/>
    <property type="project" value="UniProtKB-KW"/>
</dbReference>
<dbReference type="EMBL" id="PP975246">
    <property type="protein sequence ID" value="XCK16958.1"/>
    <property type="molecule type" value="Genomic_RNA"/>
</dbReference>
<dbReference type="InterPro" id="IPR001205">
    <property type="entry name" value="RNA-dir_pol_C"/>
</dbReference>
<proteinExistence type="predicted"/>
<evidence type="ECO:0000256" key="2">
    <source>
        <dbReference type="ARBA" id="ARBA00022679"/>
    </source>
</evidence>
<keyword evidence="1 6" id="KW-0696">RNA-directed RNA polymerase</keyword>
<name>A0AAU8J5J1_9VIRU</name>
<protein>
    <submittedName>
        <fullName evidence="6">RNA-dependent RNA polymerase</fullName>
    </submittedName>
</protein>
<sequence length="538" mass="61301">MDKVAPDLPFVKGDLDSVDWDEFHNSLLSVPGLKRLRSDRWAYKYNVEQTRMNTDPFVRKSMKLWDEETYHSMGGFSKRSRLSTGLNSLKKFAVWEHKKSRMSQDFKDCYARALKDAKRVFTPHEKLKRASVPDVCDTMNLDSAAGFSFPGKKKSEVIEEAFDTASYMAHFLAAGKHIYILSSQTRPTGSLVWVDELKTRPVWVYPAEVTILEGKWALPYYKFLEEEVPTVHFGEGAMQSLAKTLVAGLATESECTEVTLDWSGFDSSVPNFMSEDAFDIIFNSFDETVVTHQGDVIFGGDYMASKQVAIKDFITTYFKKTKIMLPDGSVYQKFHGIPSGSFFTQAVGSIVNYLAVMTLNYYFGWNVQRVRVLGDDSSFLIPIGAGKVTAEAVSTAAWSMFGLTLKKEKLRIAEKQSQRKFLGYQVQAYRYERPTEDWLRMVLYPERDVEFLEQSASRVFAFYLLGGVNDAVYCNFFRDYINRYPVIFGKTLPLTKGLRRLFKFVFRYTLDSLVFPDLSGLDPMKVPFALSLGDAPFG</sequence>
<evidence type="ECO:0000256" key="4">
    <source>
        <dbReference type="ARBA" id="ARBA00022953"/>
    </source>
</evidence>
<evidence type="ECO:0000313" key="6">
    <source>
        <dbReference type="EMBL" id="XCK16958.1"/>
    </source>
</evidence>
<reference evidence="6" key="1">
    <citation type="submission" date="2024-06" db="EMBL/GenBank/DDBJ databases">
        <authorList>
            <person name="Zhong J."/>
            <person name="Chen Y."/>
        </authorList>
    </citation>
    <scope>NUCLEOTIDE SEQUENCE</scope>
    <source>
        <strain evidence="6">CZ-1</strain>
    </source>
</reference>
<dbReference type="GO" id="GO:0039694">
    <property type="term" value="P:viral RNA genome replication"/>
    <property type="evidence" value="ECO:0007669"/>
    <property type="project" value="InterPro"/>
</dbReference>
<dbReference type="InterPro" id="IPR007094">
    <property type="entry name" value="RNA-dir_pol_PSvirus"/>
</dbReference>
<evidence type="ECO:0000256" key="1">
    <source>
        <dbReference type="ARBA" id="ARBA00022484"/>
    </source>
</evidence>
<organism evidence="6">
    <name type="scientific">Nigrospora oryzae partitivirus 2</name>
    <dbReference type="NCBI Taxonomy" id="3231912"/>
    <lineage>
        <taxon>Viruses</taxon>
        <taxon>Riboviria</taxon>
        <taxon>Orthornavirae</taxon>
        <taxon>Pisuviricota</taxon>
        <taxon>Duplopiviricetes</taxon>
        <taxon>Durnavirales</taxon>
        <taxon>Partitiviridae</taxon>
    </lineage>
</organism>
<evidence type="ECO:0000256" key="3">
    <source>
        <dbReference type="ARBA" id="ARBA00022695"/>
    </source>
</evidence>
<keyword evidence="2" id="KW-0808">Transferase</keyword>
<gene>
    <name evidence="6" type="primary">RdRp</name>
</gene>
<dbReference type="SUPFAM" id="SSF56672">
    <property type="entry name" value="DNA/RNA polymerases"/>
    <property type="match status" value="1"/>
</dbReference>
<evidence type="ECO:0000259" key="5">
    <source>
        <dbReference type="PROSITE" id="PS50507"/>
    </source>
</evidence>
<dbReference type="Pfam" id="PF00680">
    <property type="entry name" value="RdRP_1"/>
    <property type="match status" value="1"/>
</dbReference>